<comment type="caution">
    <text evidence="1">The sequence shown here is derived from an EMBL/GenBank/DDBJ whole genome shotgun (WGS) entry which is preliminary data.</text>
</comment>
<evidence type="ECO:0008006" key="3">
    <source>
        <dbReference type="Google" id="ProtNLM"/>
    </source>
</evidence>
<evidence type="ECO:0000313" key="2">
    <source>
        <dbReference type="Proteomes" id="UP000018004"/>
    </source>
</evidence>
<organism evidence="1 2">
    <name type="scientific">Flavobacterium limnosediminis JC2902</name>
    <dbReference type="NCBI Taxonomy" id="1341181"/>
    <lineage>
        <taxon>Bacteria</taxon>
        <taxon>Pseudomonadati</taxon>
        <taxon>Bacteroidota</taxon>
        <taxon>Flavobacteriia</taxon>
        <taxon>Flavobacteriales</taxon>
        <taxon>Flavobacteriaceae</taxon>
        <taxon>Flavobacterium</taxon>
    </lineage>
</organism>
<dbReference type="PROSITE" id="PS51257">
    <property type="entry name" value="PROKAR_LIPOPROTEIN"/>
    <property type="match status" value="1"/>
</dbReference>
<proteinExistence type="predicted"/>
<evidence type="ECO:0000313" key="1">
    <source>
        <dbReference type="EMBL" id="ESU22936.1"/>
    </source>
</evidence>
<dbReference type="PATRIC" id="fig|1341181.4.peg.3178"/>
<keyword evidence="2" id="KW-1185">Reference proteome</keyword>
<dbReference type="AlphaFoldDB" id="V6S8F2"/>
<protein>
    <recommendedName>
        <fullName evidence="3">Lipoprotein</fullName>
    </recommendedName>
</protein>
<dbReference type="Proteomes" id="UP000018004">
    <property type="component" value="Unassembled WGS sequence"/>
</dbReference>
<dbReference type="EMBL" id="AVGG01000051">
    <property type="protein sequence ID" value="ESU22936.1"/>
    <property type="molecule type" value="Genomic_DNA"/>
</dbReference>
<reference evidence="1 2" key="1">
    <citation type="submission" date="2013-08" db="EMBL/GenBank/DDBJ databases">
        <title>Flavobacterium limnosediminis JC2902 genome sequencing.</title>
        <authorList>
            <person name="Lee K."/>
            <person name="Yi H."/>
            <person name="Park S."/>
            <person name="Chun J."/>
        </authorList>
    </citation>
    <scope>NUCLEOTIDE SEQUENCE [LARGE SCALE GENOMIC DNA]</scope>
    <source>
        <strain evidence="1 2">JC2902</strain>
    </source>
</reference>
<accession>V6S8F2</accession>
<name>V6S8F2_9FLAO</name>
<gene>
    <name evidence="1" type="ORF">FLJC2902T_32420</name>
</gene>
<sequence length="212" mass="24411">MSKKILTLNLLFWLTISCNKYDNPIIEIDTAKIRLEAAKNGLTVEENEKLNILLNDSVIKNTIGKTLPNIVVRNIANQKKNFLDELDKFDNDFILISSDVYCGFGIECITDIFPKSYKKFSTENKRVPVICLIKRTADDIKDSEAINKTIEKIKPFYNSIYIVDEKETNKLNMFVNPSRIYVTKNMVVKNIKFGIDISGDLYEEIKQNIDLN</sequence>